<dbReference type="EMBL" id="UYYB01032129">
    <property type="protein sequence ID" value="VDM73725.1"/>
    <property type="molecule type" value="Genomic_DNA"/>
</dbReference>
<dbReference type="AlphaFoldDB" id="A0A3P7KTA2"/>
<keyword evidence="2" id="KW-1185">Reference proteome</keyword>
<gene>
    <name evidence="1" type="ORF">SVUK_LOCUS8723</name>
</gene>
<evidence type="ECO:0000313" key="1">
    <source>
        <dbReference type="EMBL" id="VDM73725.1"/>
    </source>
</evidence>
<name>A0A3P7KTA2_STRVU</name>
<protein>
    <submittedName>
        <fullName evidence="1">Uncharacterized protein</fullName>
    </submittedName>
</protein>
<evidence type="ECO:0000313" key="2">
    <source>
        <dbReference type="Proteomes" id="UP000270094"/>
    </source>
</evidence>
<dbReference type="Proteomes" id="UP000270094">
    <property type="component" value="Unassembled WGS sequence"/>
</dbReference>
<organism evidence="1 2">
    <name type="scientific">Strongylus vulgaris</name>
    <name type="common">Blood worm</name>
    <dbReference type="NCBI Taxonomy" id="40348"/>
    <lineage>
        <taxon>Eukaryota</taxon>
        <taxon>Metazoa</taxon>
        <taxon>Ecdysozoa</taxon>
        <taxon>Nematoda</taxon>
        <taxon>Chromadorea</taxon>
        <taxon>Rhabditida</taxon>
        <taxon>Rhabditina</taxon>
        <taxon>Rhabditomorpha</taxon>
        <taxon>Strongyloidea</taxon>
        <taxon>Strongylidae</taxon>
        <taxon>Strongylus</taxon>
    </lineage>
</organism>
<proteinExistence type="predicted"/>
<reference evidence="1 2" key="1">
    <citation type="submission" date="2018-11" db="EMBL/GenBank/DDBJ databases">
        <authorList>
            <consortium name="Pathogen Informatics"/>
        </authorList>
    </citation>
    <scope>NUCLEOTIDE SEQUENCE [LARGE SCALE GENOMIC DNA]</scope>
</reference>
<accession>A0A3P7KTA2</accession>
<sequence>MRILKQLMKKMRILKQLSKKMRIPKQFPKRRLLKIENGGISFLLHLMLINYRRGNF</sequence>